<dbReference type="SMART" id="SM00267">
    <property type="entry name" value="GGDEF"/>
    <property type="match status" value="1"/>
</dbReference>
<dbReference type="EC" id="2.7.7.65" evidence="1"/>
<dbReference type="GO" id="GO:0043709">
    <property type="term" value="P:cell adhesion involved in single-species biofilm formation"/>
    <property type="evidence" value="ECO:0007669"/>
    <property type="project" value="TreeGrafter"/>
</dbReference>
<evidence type="ECO:0000256" key="2">
    <source>
        <dbReference type="ARBA" id="ARBA00034247"/>
    </source>
</evidence>
<evidence type="ECO:0000256" key="3">
    <source>
        <dbReference type="SAM" id="Phobius"/>
    </source>
</evidence>
<keyword evidence="3" id="KW-0472">Membrane</keyword>
<evidence type="ECO:0000313" key="5">
    <source>
        <dbReference type="EMBL" id="SOD99837.1"/>
    </source>
</evidence>
<dbReference type="InterPro" id="IPR043128">
    <property type="entry name" value="Rev_trsase/Diguanyl_cyclase"/>
</dbReference>
<gene>
    <name evidence="5" type="ORF">SAMN05421508_11027</name>
</gene>
<feature type="transmembrane region" description="Helical" evidence="3">
    <location>
        <begin position="68"/>
        <end position="88"/>
    </location>
</feature>
<dbReference type="GO" id="GO:1902201">
    <property type="term" value="P:negative regulation of bacterial-type flagellum-dependent cell motility"/>
    <property type="evidence" value="ECO:0007669"/>
    <property type="project" value="TreeGrafter"/>
</dbReference>
<reference evidence="5 6" key="1">
    <citation type="submission" date="2017-09" db="EMBL/GenBank/DDBJ databases">
        <authorList>
            <person name="Ehlers B."/>
            <person name="Leendertz F.H."/>
        </authorList>
    </citation>
    <scope>NUCLEOTIDE SEQUENCE [LARGE SCALE GENOMIC DNA]</scope>
    <source>
        <strain evidence="5 6">USBA 140</strain>
    </source>
</reference>
<dbReference type="InterPro" id="IPR029787">
    <property type="entry name" value="Nucleotide_cyclase"/>
</dbReference>
<dbReference type="PANTHER" id="PTHR45138:SF9">
    <property type="entry name" value="DIGUANYLATE CYCLASE DGCM-RELATED"/>
    <property type="match status" value="1"/>
</dbReference>
<dbReference type="SUPFAM" id="SSF55073">
    <property type="entry name" value="Nucleotide cyclase"/>
    <property type="match status" value="1"/>
</dbReference>
<dbReference type="PANTHER" id="PTHR45138">
    <property type="entry name" value="REGULATORY COMPONENTS OF SENSORY TRANSDUCTION SYSTEM"/>
    <property type="match status" value="1"/>
</dbReference>
<dbReference type="InterPro" id="IPR050469">
    <property type="entry name" value="Diguanylate_Cyclase"/>
</dbReference>
<dbReference type="Pfam" id="PF25487">
    <property type="entry name" value="ETR1_N"/>
    <property type="match status" value="1"/>
</dbReference>
<feature type="transmembrane region" description="Helical" evidence="3">
    <location>
        <begin position="30"/>
        <end position="56"/>
    </location>
</feature>
<accession>A0A286GWA4</accession>
<protein>
    <recommendedName>
        <fullName evidence="1">diguanylate cyclase</fullName>
        <ecNumber evidence="1">2.7.7.65</ecNumber>
    </recommendedName>
</protein>
<organism evidence="5 6">
    <name type="scientific">Caenispirillum bisanense</name>
    <dbReference type="NCBI Taxonomy" id="414052"/>
    <lineage>
        <taxon>Bacteria</taxon>
        <taxon>Pseudomonadati</taxon>
        <taxon>Pseudomonadota</taxon>
        <taxon>Alphaproteobacteria</taxon>
        <taxon>Rhodospirillales</taxon>
        <taxon>Novispirillaceae</taxon>
        <taxon>Caenispirillum</taxon>
    </lineage>
</organism>
<evidence type="ECO:0000313" key="6">
    <source>
        <dbReference type="Proteomes" id="UP000219621"/>
    </source>
</evidence>
<feature type="domain" description="GGDEF" evidence="4">
    <location>
        <begin position="174"/>
        <end position="307"/>
    </location>
</feature>
<evidence type="ECO:0000256" key="1">
    <source>
        <dbReference type="ARBA" id="ARBA00012528"/>
    </source>
</evidence>
<dbReference type="NCBIfam" id="TIGR00254">
    <property type="entry name" value="GGDEF"/>
    <property type="match status" value="1"/>
</dbReference>
<dbReference type="AlphaFoldDB" id="A0A286GWA4"/>
<dbReference type="GO" id="GO:0052621">
    <property type="term" value="F:diguanylate cyclase activity"/>
    <property type="evidence" value="ECO:0007669"/>
    <property type="project" value="UniProtKB-EC"/>
</dbReference>
<dbReference type="GO" id="GO:0005886">
    <property type="term" value="C:plasma membrane"/>
    <property type="evidence" value="ECO:0007669"/>
    <property type="project" value="TreeGrafter"/>
</dbReference>
<feature type="transmembrane region" description="Helical" evidence="3">
    <location>
        <begin position="94"/>
        <end position="120"/>
    </location>
</feature>
<comment type="catalytic activity">
    <reaction evidence="2">
        <text>2 GTP = 3',3'-c-di-GMP + 2 diphosphate</text>
        <dbReference type="Rhea" id="RHEA:24898"/>
        <dbReference type="ChEBI" id="CHEBI:33019"/>
        <dbReference type="ChEBI" id="CHEBI:37565"/>
        <dbReference type="ChEBI" id="CHEBI:58805"/>
        <dbReference type="EC" id="2.7.7.65"/>
    </reaction>
</comment>
<dbReference type="OrthoDB" id="9812260at2"/>
<sequence>MGEGLAAVWRAVTGDGQFTPHGMCLLWDPALVWTMVASDLLIFLSYYSIPMALFIFLRRRQDLRFRGIFYLAGFFVLACGTTHLISVLTLWQPAYWIAAAAKLLTAAVSVATAVVAWPLLPKAVALPSPQHLQETRRALLEAREMAGKDPLTDLPNRRALPQVAAVLRRSPANRPVAVAMVDIDLFKSVNDTFGHGMGDALLRHVADVMRRCLGPSDTVVRFGGDEFVLVLPDADAEAGEAAVAALCRAVAVSPIWYEGQTVRLTASAGVAAGRAGGLDLEALIREADRACYRAKAAGRDRVMLAGAEDVSGWMAGGDASTPAPTPAGG</sequence>
<dbReference type="FunFam" id="3.30.70.270:FF:000001">
    <property type="entry name" value="Diguanylate cyclase domain protein"/>
    <property type="match status" value="1"/>
</dbReference>
<name>A0A286GWA4_9PROT</name>
<proteinExistence type="predicted"/>
<keyword evidence="3" id="KW-1133">Transmembrane helix</keyword>
<keyword evidence="3" id="KW-0812">Transmembrane</keyword>
<dbReference type="Pfam" id="PF00990">
    <property type="entry name" value="GGDEF"/>
    <property type="match status" value="1"/>
</dbReference>
<dbReference type="Proteomes" id="UP000219621">
    <property type="component" value="Unassembled WGS sequence"/>
</dbReference>
<dbReference type="EMBL" id="OCNJ01000010">
    <property type="protein sequence ID" value="SOD99837.1"/>
    <property type="molecule type" value="Genomic_DNA"/>
</dbReference>
<dbReference type="PROSITE" id="PS50887">
    <property type="entry name" value="GGDEF"/>
    <property type="match status" value="1"/>
</dbReference>
<dbReference type="InterPro" id="IPR058544">
    <property type="entry name" value="ETR1_N"/>
</dbReference>
<evidence type="ECO:0000259" key="4">
    <source>
        <dbReference type="PROSITE" id="PS50887"/>
    </source>
</evidence>
<dbReference type="InterPro" id="IPR000160">
    <property type="entry name" value="GGDEF_dom"/>
</dbReference>
<dbReference type="CDD" id="cd01949">
    <property type="entry name" value="GGDEF"/>
    <property type="match status" value="1"/>
</dbReference>
<dbReference type="Gene3D" id="3.30.70.270">
    <property type="match status" value="1"/>
</dbReference>
<dbReference type="RefSeq" id="WP_097280870.1">
    <property type="nucleotide sequence ID" value="NZ_OCNJ01000010.1"/>
</dbReference>
<keyword evidence="6" id="KW-1185">Reference proteome</keyword>